<evidence type="ECO:0000313" key="2">
    <source>
        <dbReference type="Proteomes" id="UP000298493"/>
    </source>
</evidence>
<gene>
    <name evidence="1" type="ORF">E6O75_ATG09810</name>
</gene>
<evidence type="ECO:0000313" key="1">
    <source>
        <dbReference type="EMBL" id="TID17044.1"/>
    </source>
</evidence>
<dbReference type="Proteomes" id="UP000298493">
    <property type="component" value="Unassembled WGS sequence"/>
</dbReference>
<comment type="caution">
    <text evidence="1">The sequence shown here is derived from an EMBL/GenBank/DDBJ whole genome shotgun (WGS) entry which is preliminary data.</text>
</comment>
<keyword evidence="2" id="KW-1185">Reference proteome</keyword>
<organism evidence="1 2">
    <name type="scientific">Venturia nashicola</name>
    <dbReference type="NCBI Taxonomy" id="86259"/>
    <lineage>
        <taxon>Eukaryota</taxon>
        <taxon>Fungi</taxon>
        <taxon>Dikarya</taxon>
        <taxon>Ascomycota</taxon>
        <taxon>Pezizomycotina</taxon>
        <taxon>Dothideomycetes</taxon>
        <taxon>Pleosporomycetidae</taxon>
        <taxon>Venturiales</taxon>
        <taxon>Venturiaceae</taxon>
        <taxon>Venturia</taxon>
    </lineage>
</organism>
<protein>
    <submittedName>
        <fullName evidence="1">Uncharacterized protein</fullName>
    </submittedName>
</protein>
<name>A0A4Z1NRR8_9PEZI</name>
<sequence length="78" mass="8663">MNARKPTEGQLLVTGDKMLCWSICGVLVQSTSSPESQTISASRSGITRVRMEKSNCKSRSQGGMRAWYAWYAWSAWSA</sequence>
<reference evidence="1 2" key="1">
    <citation type="submission" date="2019-04" db="EMBL/GenBank/DDBJ databases">
        <title>High contiguity whole genome sequence and gene annotation resource for two Venturia nashicola isolates.</title>
        <authorList>
            <person name="Prokchorchik M."/>
            <person name="Won K."/>
            <person name="Lee Y."/>
            <person name="Choi E.D."/>
            <person name="Segonzac C."/>
            <person name="Sohn K.H."/>
        </authorList>
    </citation>
    <scope>NUCLEOTIDE SEQUENCE [LARGE SCALE GENOMIC DNA]</scope>
    <source>
        <strain evidence="1 2">PRI2</strain>
    </source>
</reference>
<accession>A0A4Z1NRR8</accession>
<proteinExistence type="predicted"/>
<dbReference type="AlphaFoldDB" id="A0A4Z1NRR8"/>
<dbReference type="EMBL" id="SNSC02000017">
    <property type="protein sequence ID" value="TID17044.1"/>
    <property type="molecule type" value="Genomic_DNA"/>
</dbReference>